<dbReference type="SUPFAM" id="SSF53383">
    <property type="entry name" value="PLP-dependent transferases"/>
    <property type="match status" value="1"/>
</dbReference>
<keyword evidence="11" id="KW-1185">Reference proteome</keyword>
<dbReference type="GO" id="GO:0005737">
    <property type="term" value="C:cytoplasm"/>
    <property type="evidence" value="ECO:0007669"/>
    <property type="project" value="TreeGrafter"/>
</dbReference>
<dbReference type="GO" id="GO:0019752">
    <property type="term" value="P:carboxylic acid metabolic process"/>
    <property type="evidence" value="ECO:0007669"/>
    <property type="project" value="InterPro"/>
</dbReference>
<dbReference type="GO" id="GO:0030170">
    <property type="term" value="F:pyridoxal phosphate binding"/>
    <property type="evidence" value="ECO:0007669"/>
    <property type="project" value="InterPro"/>
</dbReference>
<evidence type="ECO:0000256" key="4">
    <source>
        <dbReference type="ARBA" id="ARBA00022898"/>
    </source>
</evidence>
<dbReference type="Gene3D" id="3.40.640.10">
    <property type="entry name" value="Type I PLP-dependent aspartate aminotransferase-like (Major domain)"/>
    <property type="match status" value="1"/>
</dbReference>
<dbReference type="STRING" id="1664069.BGLY_0426"/>
<dbReference type="Gene3D" id="3.90.1150.10">
    <property type="entry name" value="Aspartate Aminotransferase, domain 1"/>
    <property type="match status" value="1"/>
</dbReference>
<comment type="cofactor">
    <cofactor evidence="1 6 7">
        <name>pyridoxal 5'-phosphate</name>
        <dbReference type="ChEBI" id="CHEBI:597326"/>
    </cofactor>
</comment>
<dbReference type="Pfam" id="PF00282">
    <property type="entry name" value="Pyridoxal_deC"/>
    <property type="match status" value="2"/>
</dbReference>
<comment type="caution">
    <text evidence="8">The sequence shown here is derived from an EMBL/GenBank/DDBJ whole genome shotgun (WGS) entry which is preliminary data.</text>
</comment>
<keyword evidence="3" id="KW-0210">Decarboxylase</keyword>
<organism evidence="8 10">
    <name type="scientific">Bacillus glycinifermentans</name>
    <dbReference type="NCBI Taxonomy" id="1664069"/>
    <lineage>
        <taxon>Bacteria</taxon>
        <taxon>Bacillati</taxon>
        <taxon>Bacillota</taxon>
        <taxon>Bacilli</taxon>
        <taxon>Bacillales</taxon>
        <taxon>Bacillaceae</taxon>
        <taxon>Bacillus</taxon>
    </lineage>
</organism>
<name>A0A0T6BVR6_9BACI</name>
<evidence type="ECO:0000313" key="11">
    <source>
        <dbReference type="Proteomes" id="UP001341297"/>
    </source>
</evidence>
<evidence type="ECO:0000256" key="1">
    <source>
        <dbReference type="ARBA" id="ARBA00001933"/>
    </source>
</evidence>
<dbReference type="PANTHER" id="PTHR45677:SF8">
    <property type="entry name" value="CYSTEINE SULFINIC ACID DECARBOXYLASE"/>
    <property type="match status" value="1"/>
</dbReference>
<dbReference type="EMBL" id="JARRTL010000007">
    <property type="protein sequence ID" value="MEC0484349.1"/>
    <property type="molecule type" value="Genomic_DNA"/>
</dbReference>
<evidence type="ECO:0000313" key="8">
    <source>
        <dbReference type="EMBL" id="KRT95752.1"/>
    </source>
</evidence>
<dbReference type="InterPro" id="IPR015421">
    <property type="entry name" value="PyrdxlP-dep_Trfase_major"/>
</dbReference>
<keyword evidence="4 6" id="KW-0663">Pyridoxal phosphate</keyword>
<sequence>MQQSKTSDVQKWFPSEDGNAAKRSKFLSLIEQLIRGVDDLKNPDQVNLNGVKDREGLFYEKLISESKIPVSGRQMEDVNEELLKLLHSHPYHSKYFFTNILPMASIPGILGMITAFMVNGNNLWDVYGPAGAEAEVKVIAMMSKLAGYDADKSGGYTTWGGQGAVFTGLRIAIAKMAPSALKEGVPGNFYAFCSEAAHYSLFKSMEATGLGSDRLIKVKTNLDHSMDTDDLRKKMREVCENGGIPVYIVATTGTTDAIGIDDVRAVRLAAEEVSRDFELPVPHIHADSALGGFFAFFNDYDLGENALSFSPGVLSMIKPIKEKMQHLHEADSLCFDFQKLGQTPYVTSLFLVKDANDLKRIDLDPEETPYVGHRGYGEYHTGYTLECSRMASSISMYSALLSFGREGYQKLLGQFLDVNHHFREELIRQIPQADIMNPDNHGMSTLFRIYPEGAPRFADEMSGECSVQELKRNNLLNEKLFEKLGEHRDKMFFGDTKKHLIAGTREGVEVPLYVSKFFVISPYTLPEHVPHIVAYLKEKIEEVCRQFESALTK</sequence>
<protein>
    <submittedName>
        <fullName evidence="8">2,4-diaminobutyrate decarboxylase</fullName>
    </submittedName>
    <submittedName>
        <fullName evidence="9">Pyridoxal-dependent decarboxylase</fullName>
    </submittedName>
</protein>
<reference evidence="9 11" key="3">
    <citation type="submission" date="2023-03" db="EMBL/GenBank/DDBJ databases">
        <title>Agriculturally important microbes genome sequencing.</title>
        <authorList>
            <person name="Dunlap C."/>
        </authorList>
    </citation>
    <scope>NUCLEOTIDE SEQUENCE [LARGE SCALE GENOMIC DNA]</scope>
    <source>
        <strain evidence="9 11">CBP-3203</strain>
    </source>
</reference>
<dbReference type="InterPro" id="IPR002129">
    <property type="entry name" value="PyrdxlP-dep_de-COase"/>
</dbReference>
<dbReference type="InterPro" id="IPR015422">
    <property type="entry name" value="PyrdxlP-dep_Trfase_small"/>
</dbReference>
<dbReference type="RefSeq" id="WP_048355676.1">
    <property type="nucleotide sequence ID" value="NZ_CP023481.1"/>
</dbReference>
<accession>A0A0T6BVR6</accession>
<dbReference type="Proteomes" id="UP000036168">
    <property type="component" value="Unassembled WGS sequence"/>
</dbReference>
<feature type="modified residue" description="N6-(pyridoxal phosphate)lysine" evidence="6">
    <location>
        <position position="339"/>
    </location>
</feature>
<evidence type="ECO:0000256" key="6">
    <source>
        <dbReference type="PIRSR" id="PIRSR602129-50"/>
    </source>
</evidence>
<evidence type="ECO:0000256" key="3">
    <source>
        <dbReference type="ARBA" id="ARBA00022793"/>
    </source>
</evidence>
<dbReference type="Proteomes" id="UP001341297">
    <property type="component" value="Unassembled WGS sequence"/>
</dbReference>
<keyword evidence="5 7" id="KW-0456">Lyase</keyword>
<dbReference type="AlphaFoldDB" id="A0A0T6BVR6"/>
<proteinExistence type="inferred from homology"/>
<reference evidence="8" key="2">
    <citation type="submission" date="2015-10" db="EMBL/GenBank/DDBJ databases">
        <authorList>
            <person name="Gilbert D.G."/>
        </authorList>
    </citation>
    <scope>NUCLEOTIDE SEQUENCE</scope>
    <source>
        <strain evidence="8">GO-13</strain>
    </source>
</reference>
<evidence type="ECO:0000313" key="9">
    <source>
        <dbReference type="EMBL" id="MEC0484349.1"/>
    </source>
</evidence>
<reference evidence="8 10" key="1">
    <citation type="journal article" date="2015" name="Int. J. Syst. Evol. Microbiol.">
        <title>Bacillus glycinifermentans sp. nov., isolated from fermented soybean paste.</title>
        <authorList>
            <person name="Kim S.J."/>
            <person name="Dunlap C.A."/>
            <person name="Kwon S.W."/>
            <person name="Rooney A.P."/>
        </authorList>
    </citation>
    <scope>NUCLEOTIDE SEQUENCE [LARGE SCALE GENOMIC DNA]</scope>
    <source>
        <strain evidence="8 10">GO-13</strain>
    </source>
</reference>
<dbReference type="OrthoDB" id="3335676at2"/>
<dbReference type="PANTHER" id="PTHR45677">
    <property type="entry name" value="GLUTAMATE DECARBOXYLASE-RELATED"/>
    <property type="match status" value="1"/>
</dbReference>
<dbReference type="InterPro" id="IPR015424">
    <property type="entry name" value="PyrdxlP-dep_Trfase"/>
</dbReference>
<evidence type="ECO:0000313" key="10">
    <source>
        <dbReference type="Proteomes" id="UP000036168"/>
    </source>
</evidence>
<evidence type="ECO:0000256" key="5">
    <source>
        <dbReference type="ARBA" id="ARBA00023239"/>
    </source>
</evidence>
<evidence type="ECO:0000256" key="2">
    <source>
        <dbReference type="ARBA" id="ARBA00009533"/>
    </source>
</evidence>
<dbReference type="GO" id="GO:0004058">
    <property type="term" value="F:aromatic-L-amino-acid decarboxylase activity"/>
    <property type="evidence" value="ECO:0007669"/>
    <property type="project" value="UniProtKB-ARBA"/>
</dbReference>
<evidence type="ECO:0000256" key="7">
    <source>
        <dbReference type="RuleBase" id="RU000382"/>
    </source>
</evidence>
<dbReference type="EMBL" id="LECW02000001">
    <property type="protein sequence ID" value="KRT95752.1"/>
    <property type="molecule type" value="Genomic_DNA"/>
</dbReference>
<gene>
    <name evidence="8" type="ORF">AB447_201215</name>
    <name evidence="9" type="ORF">P8828_05730</name>
</gene>
<comment type="similarity">
    <text evidence="2 7">Belongs to the group II decarboxylase family.</text>
</comment>